<keyword evidence="7" id="KW-1185">Reference proteome</keyword>
<dbReference type="GO" id="GO:0008801">
    <property type="term" value="F:beta-phosphoglucomutase activity"/>
    <property type="evidence" value="ECO:0007669"/>
    <property type="project" value="InterPro"/>
</dbReference>
<dbReference type="OrthoDB" id="9797743at2"/>
<evidence type="ECO:0000256" key="3">
    <source>
        <dbReference type="PIRSR" id="PIRSR610972-2"/>
    </source>
</evidence>
<feature type="site" description="Important for catalytic activity and assists the phosphoryl transfer reaction to Asp8 by balancing charge and orienting the reacting groups" evidence="5">
    <location>
        <position position="147"/>
    </location>
</feature>
<sequence>MKPAIVAVIFDLDGVIVSTDDKHYEAWLSISREEGIPFDRTINDRLRGVSRMESLGIILEQAERPYTEQEREALADRKNSCYQELLAGITEADLLPGVRDTLAELKRRGIRAAIGSSSKNARLILSRLGITGDFDIIVDGNDIMRSKPDPEVFVTAAARLGAAPAACLVVEDAEAGIAAAVAAHMTPVAIGPACGSPLAQFQIQSLHELPALLE</sequence>
<dbReference type="SFLD" id="SFLDS00003">
    <property type="entry name" value="Haloacid_Dehalogenase"/>
    <property type="match status" value="1"/>
</dbReference>
<dbReference type="PRINTS" id="PR00413">
    <property type="entry name" value="HADHALOGNASE"/>
</dbReference>
<keyword evidence="4" id="KW-0479">Metal-binding</keyword>
<keyword evidence="4" id="KW-0460">Magnesium</keyword>
<dbReference type="SUPFAM" id="SSF56784">
    <property type="entry name" value="HAD-like"/>
    <property type="match status" value="1"/>
</dbReference>
<dbReference type="InterPro" id="IPR023198">
    <property type="entry name" value="PGP-like_dom2"/>
</dbReference>
<dbReference type="GO" id="GO:0000287">
    <property type="term" value="F:magnesium ion binding"/>
    <property type="evidence" value="ECO:0007669"/>
    <property type="project" value="InterPro"/>
</dbReference>
<feature type="binding site" evidence="3">
    <location>
        <position position="147"/>
    </location>
    <ligand>
        <name>substrate</name>
    </ligand>
</feature>
<dbReference type="RefSeq" id="WP_087913789.1">
    <property type="nucleotide sequence ID" value="NZ_CP021780.1"/>
</dbReference>
<feature type="binding site" evidence="4">
    <location>
        <position position="171"/>
    </location>
    <ligand>
        <name>Mg(2+)</name>
        <dbReference type="ChEBI" id="CHEBI:18420"/>
    </ligand>
</feature>
<feature type="active site" description="Nucleophile" evidence="2">
    <location>
        <position position="11"/>
    </location>
</feature>
<feature type="binding site" evidence="4">
    <location>
        <position position="172"/>
    </location>
    <ligand>
        <name>Mg(2+)</name>
        <dbReference type="ChEBI" id="CHEBI:18420"/>
    </ligand>
</feature>
<feature type="binding site" evidence="3">
    <location>
        <position position="78"/>
    </location>
    <ligand>
        <name>substrate</name>
    </ligand>
</feature>
<evidence type="ECO:0000256" key="2">
    <source>
        <dbReference type="PIRSR" id="PIRSR610972-1"/>
    </source>
</evidence>
<dbReference type="AlphaFoldDB" id="A0A2Z2K5F9"/>
<reference evidence="6 7" key="1">
    <citation type="submission" date="2017-06" db="EMBL/GenBank/DDBJ databases">
        <title>Complete genome sequence of Paenibacillus donghaensis KCTC 13049T isolated from East Sea sediment, South Korea.</title>
        <authorList>
            <person name="Jung B.K."/>
            <person name="Hong S.-J."/>
            <person name="Shin J.-H."/>
        </authorList>
    </citation>
    <scope>NUCLEOTIDE SEQUENCE [LARGE SCALE GENOMIC DNA]</scope>
    <source>
        <strain evidence="6 7">KCTC 13049</strain>
    </source>
</reference>
<dbReference type="InterPro" id="IPR036412">
    <property type="entry name" value="HAD-like_sf"/>
</dbReference>
<organism evidence="6 7">
    <name type="scientific">Paenibacillus donghaensis</name>
    <dbReference type="NCBI Taxonomy" id="414771"/>
    <lineage>
        <taxon>Bacteria</taxon>
        <taxon>Bacillati</taxon>
        <taxon>Bacillota</taxon>
        <taxon>Bacilli</taxon>
        <taxon>Bacillales</taxon>
        <taxon>Paenibacillaceae</taxon>
        <taxon>Paenibacillus</taxon>
    </lineage>
</organism>
<feature type="binding site" evidence="3">
    <location>
        <position position="27"/>
    </location>
    <ligand>
        <name>substrate</name>
    </ligand>
</feature>
<dbReference type="NCBIfam" id="TIGR01990">
    <property type="entry name" value="bPGM"/>
    <property type="match status" value="1"/>
</dbReference>
<dbReference type="NCBIfam" id="TIGR01509">
    <property type="entry name" value="HAD-SF-IA-v3"/>
    <property type="match status" value="1"/>
</dbReference>
<dbReference type="Gene3D" id="1.10.150.240">
    <property type="entry name" value="Putative phosphatase, domain 2"/>
    <property type="match status" value="1"/>
</dbReference>
<dbReference type="PANTHER" id="PTHR43481">
    <property type="entry name" value="FRUCTOSE-1-PHOSPHATE PHOSPHATASE"/>
    <property type="match status" value="1"/>
</dbReference>
<dbReference type="EMBL" id="CP021780">
    <property type="protein sequence ID" value="ASA19764.1"/>
    <property type="molecule type" value="Genomic_DNA"/>
</dbReference>
<feature type="binding site" evidence="3">
    <location>
        <begin position="116"/>
        <end position="120"/>
    </location>
    <ligand>
        <name>substrate</name>
    </ligand>
</feature>
<evidence type="ECO:0000313" key="6">
    <source>
        <dbReference type="EMBL" id="ASA19764.1"/>
    </source>
</evidence>
<evidence type="ECO:0000256" key="5">
    <source>
        <dbReference type="PIRSR" id="PIRSR610972-4"/>
    </source>
</evidence>
<feature type="site" description="Important for catalytic activity and assists the phosphoryl transfer reaction to Asp8 by balancing charge and orienting the reacting groups" evidence="5">
    <location>
        <position position="116"/>
    </location>
</feature>
<feature type="active site" description="Proton donor/acceptor" evidence="2">
    <location>
        <position position="13"/>
    </location>
</feature>
<comment type="cofactor">
    <cofactor evidence="4">
        <name>Mg(2+)</name>
        <dbReference type="ChEBI" id="CHEBI:18420"/>
    </cofactor>
    <text evidence="4">Binds 2 magnesium ions per subunit.</text>
</comment>
<evidence type="ECO:0000256" key="1">
    <source>
        <dbReference type="ARBA" id="ARBA00006171"/>
    </source>
</evidence>
<dbReference type="GO" id="GO:0005975">
    <property type="term" value="P:carbohydrate metabolic process"/>
    <property type="evidence" value="ECO:0007669"/>
    <property type="project" value="InterPro"/>
</dbReference>
<feature type="binding site" evidence="3">
    <location>
        <begin position="46"/>
        <end position="51"/>
    </location>
    <ligand>
        <name>substrate</name>
    </ligand>
</feature>
<dbReference type="GO" id="GO:0050308">
    <property type="term" value="F:sugar-phosphatase activity"/>
    <property type="evidence" value="ECO:0007669"/>
    <property type="project" value="TreeGrafter"/>
</dbReference>
<protein>
    <submittedName>
        <fullName evidence="6">Beta-phosphoglucomutase</fullName>
    </submittedName>
</protein>
<gene>
    <name evidence="6" type="primary">pgmB</name>
    <name evidence="6" type="ORF">B9T62_02425</name>
</gene>
<dbReference type="InterPro" id="IPR023214">
    <property type="entry name" value="HAD_sf"/>
</dbReference>
<dbReference type="Pfam" id="PF00702">
    <property type="entry name" value="Hydrolase"/>
    <property type="match status" value="1"/>
</dbReference>
<dbReference type="InterPro" id="IPR010972">
    <property type="entry name" value="Beta-PGM"/>
</dbReference>
<evidence type="ECO:0000313" key="7">
    <source>
        <dbReference type="Proteomes" id="UP000249890"/>
    </source>
</evidence>
<feature type="binding site" evidence="3">
    <location>
        <position position="54"/>
    </location>
    <ligand>
        <name>substrate</name>
    </ligand>
</feature>
<dbReference type="SFLD" id="SFLDG01135">
    <property type="entry name" value="C1.5.6:_HAD__Beta-PGM__Phospha"/>
    <property type="match status" value="1"/>
</dbReference>
<dbReference type="InterPro" id="IPR006439">
    <property type="entry name" value="HAD-SF_hydro_IA"/>
</dbReference>
<feature type="binding site" evidence="3">
    <location>
        <begin position="11"/>
        <end position="13"/>
    </location>
    <ligand>
        <name>substrate</name>
    </ligand>
</feature>
<dbReference type="NCBIfam" id="TIGR02009">
    <property type="entry name" value="PGMB-YQAB-SF"/>
    <property type="match status" value="1"/>
</dbReference>
<feature type="binding site" evidence="4">
    <location>
        <position position="13"/>
    </location>
    <ligand>
        <name>Mg(2+)</name>
        <dbReference type="ChEBI" id="CHEBI:18420"/>
    </ligand>
</feature>
<proteinExistence type="inferred from homology"/>
<dbReference type="PANTHER" id="PTHR43481:SF4">
    <property type="entry name" value="GLYCEROL-1-PHOSPHATE PHOSPHOHYDROLASE 1-RELATED"/>
    <property type="match status" value="1"/>
</dbReference>
<dbReference type="InterPro" id="IPR010976">
    <property type="entry name" value="B-phosphoglucomutase_hydrolase"/>
</dbReference>
<dbReference type="SFLD" id="SFLDG01129">
    <property type="entry name" value="C1.5:_HAD__Beta-PGM__Phosphata"/>
    <property type="match status" value="1"/>
</dbReference>
<dbReference type="Gene3D" id="3.40.50.1000">
    <property type="entry name" value="HAD superfamily/HAD-like"/>
    <property type="match status" value="1"/>
</dbReference>
<dbReference type="Proteomes" id="UP000249890">
    <property type="component" value="Chromosome"/>
</dbReference>
<evidence type="ECO:0000256" key="4">
    <source>
        <dbReference type="PIRSR" id="PIRSR610972-3"/>
    </source>
</evidence>
<accession>A0A2Z2K5F9</accession>
<comment type="similarity">
    <text evidence="1">Belongs to the HAD-like hydrolase superfamily. CbbY/CbbZ/Gph/YieH family.</text>
</comment>
<dbReference type="InterPro" id="IPR051806">
    <property type="entry name" value="HAD-like_SPP"/>
</dbReference>
<dbReference type="KEGG" id="pdh:B9T62_02425"/>
<name>A0A2Z2K5F9_9BACL</name>
<feature type="binding site" evidence="4">
    <location>
        <position position="11"/>
    </location>
    <ligand>
        <name>Mg(2+)</name>
        <dbReference type="ChEBI" id="CHEBI:18420"/>
    </ligand>
</feature>